<feature type="compositionally biased region" description="Polar residues" evidence="6">
    <location>
        <begin position="209"/>
        <end position="219"/>
    </location>
</feature>
<dbReference type="GO" id="GO:0035329">
    <property type="term" value="P:hippo signaling"/>
    <property type="evidence" value="ECO:0007669"/>
    <property type="project" value="TreeGrafter"/>
</dbReference>
<dbReference type="GO" id="GO:0005634">
    <property type="term" value="C:nucleus"/>
    <property type="evidence" value="ECO:0007669"/>
    <property type="project" value="UniProtKB-SubCell"/>
</dbReference>
<feature type="region of interest" description="Disordered" evidence="6">
    <location>
        <begin position="203"/>
        <end position="237"/>
    </location>
</feature>
<evidence type="ECO:0000256" key="4">
    <source>
        <dbReference type="ARBA" id="ARBA00023242"/>
    </source>
</evidence>
<dbReference type="GO" id="GO:0045944">
    <property type="term" value="P:positive regulation of transcription by RNA polymerase II"/>
    <property type="evidence" value="ECO:0007669"/>
    <property type="project" value="TreeGrafter"/>
</dbReference>
<dbReference type="AlphaFoldDB" id="A0A8J2L599"/>
<dbReference type="GO" id="GO:0005737">
    <property type="term" value="C:cytoplasm"/>
    <property type="evidence" value="ECO:0007669"/>
    <property type="project" value="UniProtKB-SubCell"/>
</dbReference>
<sequence length="319" mass="34644">MMTQSGFGVARSSHITRSTTWEDPRKVQHQQILAAVGGGVGSTGTPSQAQSSNAASATAMLQGPTQAVGPLPEGWEQSMTPEGEVYFINHVLRTTSWFDPRLPAHLQRPPVLQQQLNAAAIAQSAASASAAPNPGNASLLNQQSVQVSRQQEVRLQQLQLERERLKLRQQEIMRQMDQEKALLRQQNRLGQVSMEDGVELDPFLGGSMANPSTPSSNSDYHSRQESADSGLGMGTYPSVPNTPEDILSTMDDNMDTISENELGASMDPSDIVSLGSENVESTDDLVPSLQLSEELSNELLLDEMQSIINSKTDNTMTWL</sequence>
<name>A0A8J2L599_9HEXA</name>
<feature type="region of interest" description="Disordered" evidence="6">
    <location>
        <begin position="1"/>
        <end position="61"/>
    </location>
</feature>
<feature type="domain" description="WW" evidence="7">
    <location>
        <begin position="69"/>
        <end position="102"/>
    </location>
</feature>
<feature type="coiled-coil region" evidence="5">
    <location>
        <begin position="148"/>
        <end position="182"/>
    </location>
</feature>
<dbReference type="Pfam" id="PF00397">
    <property type="entry name" value="WW"/>
    <property type="match status" value="1"/>
</dbReference>
<evidence type="ECO:0000313" key="9">
    <source>
        <dbReference type="Proteomes" id="UP000708208"/>
    </source>
</evidence>
<dbReference type="PROSITE" id="PS01159">
    <property type="entry name" value="WW_DOMAIN_1"/>
    <property type="match status" value="1"/>
</dbReference>
<dbReference type="FunFam" id="2.20.70.10:FF:000019">
    <property type="entry name" value="Putative transcriptional coactivator YAP1"/>
    <property type="match status" value="1"/>
</dbReference>
<keyword evidence="4" id="KW-0539">Nucleus</keyword>
<evidence type="ECO:0000256" key="1">
    <source>
        <dbReference type="ARBA" id="ARBA00004123"/>
    </source>
</evidence>
<dbReference type="OrthoDB" id="2020426at2759"/>
<evidence type="ECO:0000259" key="7">
    <source>
        <dbReference type="PROSITE" id="PS50020"/>
    </source>
</evidence>
<evidence type="ECO:0000256" key="6">
    <source>
        <dbReference type="SAM" id="MobiDB-lite"/>
    </source>
</evidence>
<evidence type="ECO:0000313" key="8">
    <source>
        <dbReference type="EMBL" id="CAG7829023.1"/>
    </source>
</evidence>
<organism evidence="8 9">
    <name type="scientific">Allacma fusca</name>
    <dbReference type="NCBI Taxonomy" id="39272"/>
    <lineage>
        <taxon>Eukaryota</taxon>
        <taxon>Metazoa</taxon>
        <taxon>Ecdysozoa</taxon>
        <taxon>Arthropoda</taxon>
        <taxon>Hexapoda</taxon>
        <taxon>Collembola</taxon>
        <taxon>Symphypleona</taxon>
        <taxon>Sminthuridae</taxon>
        <taxon>Allacma</taxon>
    </lineage>
</organism>
<dbReference type="Proteomes" id="UP000708208">
    <property type="component" value="Unassembled WGS sequence"/>
</dbReference>
<dbReference type="GO" id="GO:0003713">
    <property type="term" value="F:transcription coactivator activity"/>
    <property type="evidence" value="ECO:0007669"/>
    <property type="project" value="TreeGrafter"/>
</dbReference>
<protein>
    <recommendedName>
        <fullName evidence="7">WW domain-containing protein</fullName>
    </recommendedName>
</protein>
<dbReference type="InterPro" id="IPR001202">
    <property type="entry name" value="WW_dom"/>
</dbReference>
<evidence type="ECO:0000256" key="3">
    <source>
        <dbReference type="ARBA" id="ARBA00022490"/>
    </source>
</evidence>
<evidence type="ECO:0000256" key="2">
    <source>
        <dbReference type="ARBA" id="ARBA00004496"/>
    </source>
</evidence>
<comment type="caution">
    <text evidence="8">The sequence shown here is derived from an EMBL/GenBank/DDBJ whole genome shotgun (WGS) entry which is preliminary data.</text>
</comment>
<dbReference type="CDD" id="cd00201">
    <property type="entry name" value="WW"/>
    <property type="match status" value="1"/>
</dbReference>
<keyword evidence="5" id="KW-0175">Coiled coil</keyword>
<keyword evidence="9" id="KW-1185">Reference proteome</keyword>
<dbReference type="SMART" id="SM00456">
    <property type="entry name" value="WW"/>
    <property type="match status" value="1"/>
</dbReference>
<comment type="subcellular location">
    <subcellularLocation>
        <location evidence="2">Cytoplasm</location>
    </subcellularLocation>
    <subcellularLocation>
        <location evidence="1">Nucleus</location>
    </subcellularLocation>
</comment>
<evidence type="ECO:0000256" key="5">
    <source>
        <dbReference type="SAM" id="Coils"/>
    </source>
</evidence>
<dbReference type="PROSITE" id="PS50020">
    <property type="entry name" value="WW_DOMAIN_2"/>
    <property type="match status" value="1"/>
</dbReference>
<gene>
    <name evidence="8" type="ORF">AFUS01_LOCUS38909</name>
</gene>
<dbReference type="PANTHER" id="PTHR17616">
    <property type="entry name" value="YES-ASSOCIATED PROTEIN YAP1 FAMILY MEMBER"/>
    <property type="match status" value="1"/>
</dbReference>
<reference evidence="8" key="1">
    <citation type="submission" date="2021-06" db="EMBL/GenBank/DDBJ databases">
        <authorList>
            <person name="Hodson N. C."/>
            <person name="Mongue J. A."/>
            <person name="Jaron S. K."/>
        </authorList>
    </citation>
    <scope>NUCLEOTIDE SEQUENCE</scope>
</reference>
<keyword evidence="3" id="KW-0963">Cytoplasm</keyword>
<dbReference type="InterPro" id="IPR051583">
    <property type="entry name" value="YAP1"/>
</dbReference>
<dbReference type="EMBL" id="CAJVCH010549836">
    <property type="protein sequence ID" value="CAG7829023.1"/>
    <property type="molecule type" value="Genomic_DNA"/>
</dbReference>
<accession>A0A8J2L599</accession>
<dbReference type="PANTHER" id="PTHR17616:SF8">
    <property type="entry name" value="TRANSCRIPTIONAL COACTIVATOR YORKIE"/>
    <property type="match status" value="1"/>
</dbReference>
<proteinExistence type="predicted"/>
<feature type="compositionally biased region" description="Low complexity" evidence="6">
    <location>
        <begin position="43"/>
        <end position="57"/>
    </location>
</feature>